<sequence length="475" mass="52244">MMVPRAYSYSSSPPQALHMSEKISGRKGSRKHAAHIERRPATRPEPSARTVTEPVKPASKPMAVPKPERSYSGTAQSVPTRTRKAVRRLPATHIANALPPAVAALLAVTEIPPPKPHQLRRKSRDQRRVSIDELVSSWKSDDTLRASYSSSSALSVLLEDANRDVEPCSASHDSQGEMMFLHARSASSDSVPSLDADDRSVLSMGSPSTPGSLRSRKSNSNLKRDRARSVALVVEDTTLDHPLVPPQPIDSDDDIILITPSSRPKATRPKATFTSNLTTSLRALKNATIGSITSFSISTSISPAQRPSAQRFTDDVLWAHPFLFPQLSSEIRPTVEGTPTEAQRRYLNPLPLSFEEQEAPFQQALHAPYLAERIDDAPTIPMQTYTRARRRASEKRSSSPDPSTEAGRALLALAGVRQREPRENSDFLRVVVLEMNMRREGKLDSGKARIWLPPRQVTGVLSESPLRCVGLSAYD</sequence>
<dbReference type="HOGENOM" id="CLU_023951_1_0_1"/>
<dbReference type="PANTHER" id="PTHR42051:SF1">
    <property type="entry name" value="MEIOTICALLY UP-REGULATED PROTEIN PB1A10.08"/>
    <property type="match status" value="1"/>
</dbReference>
<dbReference type="InterPro" id="IPR034443">
    <property type="entry name" value="PB1A10.08"/>
</dbReference>
<dbReference type="PANTHER" id="PTHR42051">
    <property type="entry name" value="MEIOTICALLY UP-REGULATED PROTEIN PB1A10.08"/>
    <property type="match status" value="1"/>
</dbReference>
<feature type="region of interest" description="Disordered" evidence="1">
    <location>
        <begin position="188"/>
        <end position="227"/>
    </location>
</feature>
<dbReference type="OrthoDB" id="4181307at2759"/>
<feature type="compositionally biased region" description="Polar residues" evidence="1">
    <location>
        <begin position="203"/>
        <end position="212"/>
    </location>
</feature>
<accession>M2NFP7</accession>
<protein>
    <submittedName>
        <fullName evidence="2">Uncharacterized protein</fullName>
    </submittedName>
</protein>
<evidence type="ECO:0000256" key="1">
    <source>
        <dbReference type="SAM" id="MobiDB-lite"/>
    </source>
</evidence>
<gene>
    <name evidence="2" type="ORF">BAUCODRAFT_412362</name>
</gene>
<dbReference type="AlphaFoldDB" id="M2NFP7"/>
<dbReference type="OMA" id="IQMQTYR"/>
<organism evidence="2 3">
    <name type="scientific">Baudoinia panamericana (strain UAMH 10762)</name>
    <name type="common">Angels' share fungus</name>
    <name type="synonym">Baudoinia compniacensis (strain UAMH 10762)</name>
    <dbReference type="NCBI Taxonomy" id="717646"/>
    <lineage>
        <taxon>Eukaryota</taxon>
        <taxon>Fungi</taxon>
        <taxon>Dikarya</taxon>
        <taxon>Ascomycota</taxon>
        <taxon>Pezizomycotina</taxon>
        <taxon>Dothideomycetes</taxon>
        <taxon>Dothideomycetidae</taxon>
        <taxon>Mycosphaerellales</taxon>
        <taxon>Teratosphaeriaceae</taxon>
        <taxon>Baudoinia</taxon>
    </lineage>
</organism>
<dbReference type="STRING" id="717646.M2NFP7"/>
<feature type="compositionally biased region" description="Polar residues" evidence="1">
    <location>
        <begin position="71"/>
        <end position="80"/>
    </location>
</feature>
<dbReference type="RefSeq" id="XP_007674880.1">
    <property type="nucleotide sequence ID" value="XM_007676690.1"/>
</dbReference>
<dbReference type="EMBL" id="KB445553">
    <property type="protein sequence ID" value="EMC98074.1"/>
    <property type="molecule type" value="Genomic_DNA"/>
</dbReference>
<evidence type="ECO:0000313" key="3">
    <source>
        <dbReference type="Proteomes" id="UP000011761"/>
    </source>
</evidence>
<keyword evidence="3" id="KW-1185">Reference proteome</keyword>
<dbReference type="eggNOG" id="ENOG502S38Y">
    <property type="taxonomic scope" value="Eukaryota"/>
</dbReference>
<dbReference type="KEGG" id="bcom:BAUCODRAFT_412362"/>
<reference evidence="2 3" key="1">
    <citation type="journal article" date="2012" name="PLoS Pathog.">
        <title>Diverse lifestyles and strategies of plant pathogenesis encoded in the genomes of eighteen Dothideomycetes fungi.</title>
        <authorList>
            <person name="Ohm R.A."/>
            <person name="Feau N."/>
            <person name="Henrissat B."/>
            <person name="Schoch C.L."/>
            <person name="Horwitz B.A."/>
            <person name="Barry K.W."/>
            <person name="Condon B.J."/>
            <person name="Copeland A.C."/>
            <person name="Dhillon B."/>
            <person name="Glaser F."/>
            <person name="Hesse C.N."/>
            <person name="Kosti I."/>
            <person name="LaButti K."/>
            <person name="Lindquist E.A."/>
            <person name="Lucas S."/>
            <person name="Salamov A.A."/>
            <person name="Bradshaw R.E."/>
            <person name="Ciuffetti L."/>
            <person name="Hamelin R.C."/>
            <person name="Kema G.H.J."/>
            <person name="Lawrence C."/>
            <person name="Scott J.A."/>
            <person name="Spatafora J.W."/>
            <person name="Turgeon B.G."/>
            <person name="de Wit P.J.G.M."/>
            <person name="Zhong S."/>
            <person name="Goodwin S.B."/>
            <person name="Grigoriev I.V."/>
        </authorList>
    </citation>
    <scope>NUCLEOTIDE SEQUENCE [LARGE SCALE GENOMIC DNA]</scope>
    <source>
        <strain evidence="2 3">UAMH 10762</strain>
    </source>
</reference>
<feature type="region of interest" description="Disordered" evidence="1">
    <location>
        <begin position="1"/>
        <end position="82"/>
    </location>
</feature>
<dbReference type="Proteomes" id="UP000011761">
    <property type="component" value="Unassembled WGS sequence"/>
</dbReference>
<evidence type="ECO:0000313" key="2">
    <source>
        <dbReference type="EMBL" id="EMC98074.1"/>
    </source>
</evidence>
<name>M2NFP7_BAUPA</name>
<dbReference type="GeneID" id="19114087"/>
<proteinExistence type="predicted"/>